<accession>A0A0K9FDA0</accession>
<comment type="caution">
    <text evidence="1">The sequence shown here is derived from an EMBL/GenBank/DDBJ whole genome shotgun (WGS) entry which is preliminary data.</text>
</comment>
<sequence>MHVVDWSGGRATPWGLAAHRTPQEALLCAKAKRQQQIFYLRVSGKAPSRNGNQHHGMVMNLRDKNGYSTYLQNNTHSMNSGVSLSLFIHL</sequence>
<proteinExistence type="predicted"/>
<organism evidence="1 2">
    <name type="scientific">Lysinibacillus xylanilyticus</name>
    <dbReference type="NCBI Taxonomy" id="582475"/>
    <lineage>
        <taxon>Bacteria</taxon>
        <taxon>Bacillati</taxon>
        <taxon>Bacillota</taxon>
        <taxon>Bacilli</taxon>
        <taxon>Bacillales</taxon>
        <taxon>Bacillaceae</taxon>
        <taxon>Lysinibacillus</taxon>
    </lineage>
</organism>
<name>A0A0K9FDA0_9BACI</name>
<dbReference type="AlphaFoldDB" id="A0A0K9FDA0"/>
<evidence type="ECO:0000313" key="2">
    <source>
        <dbReference type="Proteomes" id="UP000037326"/>
    </source>
</evidence>
<reference evidence="2" key="1">
    <citation type="submission" date="2015-07" db="EMBL/GenBank/DDBJ databases">
        <authorList>
            <person name="Liu B."/>
            <person name="Wang J."/>
            <person name="Zhu Y."/>
            <person name="Liu G."/>
            <person name="Chen Q."/>
            <person name="Lan J."/>
            <person name="Che J."/>
            <person name="Ge C."/>
            <person name="Shi H."/>
            <person name="Pan Z."/>
            <person name="Liu X."/>
        </authorList>
    </citation>
    <scope>NUCLEOTIDE SEQUENCE [LARGE SCALE GENOMIC DNA]</scope>
    <source>
        <strain evidence="2">DSM 23493</strain>
    </source>
</reference>
<dbReference type="Proteomes" id="UP000037326">
    <property type="component" value="Unassembled WGS sequence"/>
</dbReference>
<gene>
    <name evidence="1" type="ORF">ACZ11_10050</name>
</gene>
<protein>
    <submittedName>
        <fullName evidence="1">Uncharacterized protein</fullName>
    </submittedName>
</protein>
<dbReference type="EMBL" id="LFXJ01000005">
    <property type="protein sequence ID" value="KMY32460.1"/>
    <property type="molecule type" value="Genomic_DNA"/>
</dbReference>
<dbReference type="PATRIC" id="fig|582475.4.peg.1592"/>
<evidence type="ECO:0000313" key="1">
    <source>
        <dbReference type="EMBL" id="KMY32460.1"/>
    </source>
</evidence>